<dbReference type="AlphaFoldDB" id="A0AAE3D3E3"/>
<reference evidence="5" key="1">
    <citation type="submission" date="2019-04" db="EMBL/GenBank/DDBJ databases">
        <title>Whole-genome sequencing of local methicillin-resistant S. aureus strain Lr2.</title>
        <authorList>
            <person name="Ullah N."/>
            <person name="Ali A."/>
        </authorList>
    </citation>
    <scope>NUCLEOTIDE SEQUENCE [LARGE SCALE GENOMIC DNA]</scope>
    <source>
        <strain evidence="5">Lr2</strain>
    </source>
</reference>
<dbReference type="Pfam" id="PF04740">
    <property type="entry name" value="LXG"/>
    <property type="match status" value="1"/>
</dbReference>
<dbReference type="Proteomes" id="UP000309390">
    <property type="component" value="Unassembled WGS sequence"/>
</dbReference>
<proteinExistence type="inferred from homology"/>
<reference evidence="4" key="2">
    <citation type="submission" date="2021-08" db="EMBL/GenBank/DDBJ databases">
        <title>Whole-genome sequencing of local methicillin-resistant S. aureus strain Lr2.</title>
        <authorList>
            <person name="Ali A."/>
            <person name="Ullah N."/>
        </authorList>
    </citation>
    <scope>NUCLEOTIDE SEQUENCE</scope>
    <source>
        <strain evidence="4">Lr2</strain>
    </source>
</reference>
<dbReference type="PROSITE" id="PS51756">
    <property type="entry name" value="LXG"/>
    <property type="match status" value="1"/>
</dbReference>
<dbReference type="RefSeq" id="WP_138081331.1">
    <property type="nucleotide sequence ID" value="NZ_JAIGOF010000004.1"/>
</dbReference>
<keyword evidence="2" id="KW-0175">Coiled coil</keyword>
<evidence type="ECO:0000256" key="2">
    <source>
        <dbReference type="SAM" id="Coils"/>
    </source>
</evidence>
<evidence type="ECO:0000259" key="3">
    <source>
        <dbReference type="PROSITE" id="PS51756"/>
    </source>
</evidence>
<evidence type="ECO:0000256" key="1">
    <source>
        <dbReference type="ARBA" id="ARBA00034117"/>
    </source>
</evidence>
<name>A0AAE3D3E3_STAAU</name>
<feature type="coiled-coil region" evidence="2">
    <location>
        <begin position="139"/>
        <end position="191"/>
    </location>
</feature>
<dbReference type="InterPro" id="IPR006829">
    <property type="entry name" value="LXG_dom"/>
</dbReference>
<sequence length="420" mass="45026">MPRLVNSELEEYFNKTNDVKTKLNEVLYNHYTQCYFLSKTGSIKGKTADSIKKYVESAHISTISRAINLMDKLEASVKHLKELGEKCDKSSNAKIGLQTLNETKKGVVSKKKEFIDLTSNSPAILSEASEFIDTVSLGKDTVESDYNESSKKIDRTKEKLKTMDQTGKQSLESLSNDVRGLITQINKLNNEYHDKNGIIVSKINSITKENWYKNETNKGEFKKMKADHPVAYAEGDETIGRTQAISKDGHIVGTAEIGKVSGIAYRSDDSMGVKGDAKVAGLDGKVKYENVEGKAGLEVGSVKGSAEISNSHISAIAEAQLIDAEAQLRFGSEDNNLHVKGDAKVLSASASGSLGADGVEAKAEAVGANTGVEGGFALSGLNFDFGASIGAQAGGGVNVGKKGIEVDAKFILGGKIKITW</sequence>
<gene>
    <name evidence="5" type="ORF">E1948_01495</name>
    <name evidence="4" type="ORF">E1948_05035</name>
</gene>
<evidence type="ECO:0000313" key="6">
    <source>
        <dbReference type="Proteomes" id="UP000309390"/>
    </source>
</evidence>
<protein>
    <submittedName>
        <fullName evidence="4">LXG domain-containing protein</fullName>
    </submittedName>
</protein>
<dbReference type="EMBL" id="JAIGOF010000004">
    <property type="protein sequence ID" value="MBX8593975.1"/>
    <property type="molecule type" value="Genomic_DNA"/>
</dbReference>
<organism evidence="4 6">
    <name type="scientific">Staphylococcus aureus</name>
    <dbReference type="NCBI Taxonomy" id="1280"/>
    <lineage>
        <taxon>Bacteria</taxon>
        <taxon>Bacillati</taxon>
        <taxon>Bacillota</taxon>
        <taxon>Bacilli</taxon>
        <taxon>Bacillales</taxon>
        <taxon>Staphylococcaceae</taxon>
        <taxon>Staphylococcus</taxon>
    </lineage>
</organism>
<evidence type="ECO:0000313" key="4">
    <source>
        <dbReference type="EMBL" id="MBX8593975.1"/>
    </source>
</evidence>
<accession>A0AAE3D3E3</accession>
<feature type="domain" description="LXG" evidence="3">
    <location>
        <begin position="1"/>
        <end position="232"/>
    </location>
</feature>
<evidence type="ECO:0000313" key="5">
    <source>
        <dbReference type="EMBL" id="QCT56178.1"/>
    </source>
</evidence>
<comment type="similarity">
    <text evidence="1">In the N-terminal section; belongs to the LXG family.</text>
</comment>
<dbReference type="EMBL" id="CP038850">
    <property type="protein sequence ID" value="QCT56178.1"/>
    <property type="molecule type" value="Genomic_DNA"/>
</dbReference>